<dbReference type="Proteomes" id="UP000297245">
    <property type="component" value="Unassembled WGS sequence"/>
</dbReference>
<reference evidence="1 2" key="1">
    <citation type="journal article" date="2019" name="Nat. Ecol. Evol.">
        <title>Megaphylogeny resolves global patterns of mushroom evolution.</title>
        <authorList>
            <person name="Varga T."/>
            <person name="Krizsan K."/>
            <person name="Foldi C."/>
            <person name="Dima B."/>
            <person name="Sanchez-Garcia M."/>
            <person name="Sanchez-Ramirez S."/>
            <person name="Szollosi G.J."/>
            <person name="Szarkandi J.G."/>
            <person name="Papp V."/>
            <person name="Albert L."/>
            <person name="Andreopoulos W."/>
            <person name="Angelini C."/>
            <person name="Antonin V."/>
            <person name="Barry K.W."/>
            <person name="Bougher N.L."/>
            <person name="Buchanan P."/>
            <person name="Buyck B."/>
            <person name="Bense V."/>
            <person name="Catcheside P."/>
            <person name="Chovatia M."/>
            <person name="Cooper J."/>
            <person name="Damon W."/>
            <person name="Desjardin D."/>
            <person name="Finy P."/>
            <person name="Geml J."/>
            <person name="Haridas S."/>
            <person name="Hughes K."/>
            <person name="Justo A."/>
            <person name="Karasinski D."/>
            <person name="Kautmanova I."/>
            <person name="Kiss B."/>
            <person name="Kocsube S."/>
            <person name="Kotiranta H."/>
            <person name="LaButti K.M."/>
            <person name="Lechner B.E."/>
            <person name="Liimatainen K."/>
            <person name="Lipzen A."/>
            <person name="Lukacs Z."/>
            <person name="Mihaltcheva S."/>
            <person name="Morgado L.N."/>
            <person name="Niskanen T."/>
            <person name="Noordeloos M.E."/>
            <person name="Ohm R.A."/>
            <person name="Ortiz-Santana B."/>
            <person name="Ovrebo C."/>
            <person name="Racz N."/>
            <person name="Riley R."/>
            <person name="Savchenko A."/>
            <person name="Shiryaev A."/>
            <person name="Soop K."/>
            <person name="Spirin V."/>
            <person name="Szebenyi C."/>
            <person name="Tomsovsky M."/>
            <person name="Tulloss R.E."/>
            <person name="Uehling J."/>
            <person name="Grigoriev I.V."/>
            <person name="Vagvolgyi C."/>
            <person name="Papp T."/>
            <person name="Martin F.M."/>
            <person name="Miettinen O."/>
            <person name="Hibbett D.S."/>
            <person name="Nagy L.G."/>
        </authorList>
    </citation>
    <scope>NUCLEOTIDE SEQUENCE [LARGE SCALE GENOMIC DNA]</scope>
    <source>
        <strain evidence="1 2">CBS 962.96</strain>
    </source>
</reference>
<name>A0A4S8L1N5_DENBC</name>
<accession>A0A4S8L1N5</accession>
<evidence type="ECO:0000313" key="2">
    <source>
        <dbReference type="Proteomes" id="UP000297245"/>
    </source>
</evidence>
<dbReference type="OrthoDB" id="3021788at2759"/>
<feature type="non-terminal residue" evidence="1">
    <location>
        <position position="1"/>
    </location>
</feature>
<dbReference type="AlphaFoldDB" id="A0A4S8L1N5"/>
<gene>
    <name evidence="1" type="ORF">K435DRAFT_691776</name>
</gene>
<proteinExistence type="predicted"/>
<dbReference type="EMBL" id="ML179741">
    <property type="protein sequence ID" value="THU82314.1"/>
    <property type="molecule type" value="Genomic_DNA"/>
</dbReference>
<keyword evidence="2" id="KW-1185">Reference proteome</keyword>
<sequence length="252" mass="29149">ARRLPKDQKLNSAITYLFDELHYASVAEFFYDFVEPIPPGSSQAFGERHRASLQAFLQGRMKVKSVELVVRMFNHRYSFPSTRCKDYVEERSKSYSLSILSLSTIKYARCSLSSWATQIVGNRVYRDMKDLIHPKPNDNKPIFINPRLVTSANMRTKAKGVKTVTKDDLLSFKISDHVHFFKDRVPLIWYLTECMAAPRMNSLLITCKRRPPSIVSALTRYNSFLLTSVFSRFKLPLYHHLSLHKTSMLTAT</sequence>
<evidence type="ECO:0000313" key="1">
    <source>
        <dbReference type="EMBL" id="THU82314.1"/>
    </source>
</evidence>
<protein>
    <submittedName>
        <fullName evidence="1">Uncharacterized protein</fullName>
    </submittedName>
</protein>
<organism evidence="1 2">
    <name type="scientific">Dendrothele bispora (strain CBS 962.96)</name>
    <dbReference type="NCBI Taxonomy" id="1314807"/>
    <lineage>
        <taxon>Eukaryota</taxon>
        <taxon>Fungi</taxon>
        <taxon>Dikarya</taxon>
        <taxon>Basidiomycota</taxon>
        <taxon>Agaricomycotina</taxon>
        <taxon>Agaricomycetes</taxon>
        <taxon>Agaricomycetidae</taxon>
        <taxon>Agaricales</taxon>
        <taxon>Agaricales incertae sedis</taxon>
        <taxon>Dendrothele</taxon>
    </lineage>
</organism>